<feature type="transmembrane region" description="Helical" evidence="1">
    <location>
        <begin position="243"/>
        <end position="260"/>
    </location>
</feature>
<dbReference type="Pfam" id="PF02517">
    <property type="entry name" value="Rce1-like"/>
    <property type="match status" value="1"/>
</dbReference>
<proteinExistence type="predicted"/>
<dbReference type="EMBL" id="JACJHX010000004">
    <property type="protein sequence ID" value="MBA9026539.1"/>
    <property type="molecule type" value="Genomic_DNA"/>
</dbReference>
<keyword evidence="1" id="KW-0812">Transmembrane</keyword>
<feature type="transmembrane region" description="Helical" evidence="1">
    <location>
        <begin position="216"/>
        <end position="236"/>
    </location>
</feature>
<feature type="domain" description="CAAX prenyl protease 2/Lysostaphin resistance protein A-like" evidence="2">
    <location>
        <begin position="155"/>
        <end position="254"/>
    </location>
</feature>
<keyword evidence="1" id="KW-0472">Membrane</keyword>
<gene>
    <name evidence="3" type="ORF">HNP81_001824</name>
</gene>
<organism evidence="3 4">
    <name type="scientific">Peribacillus huizhouensis</name>
    <dbReference type="NCBI Taxonomy" id="1501239"/>
    <lineage>
        <taxon>Bacteria</taxon>
        <taxon>Bacillati</taxon>
        <taxon>Bacillota</taxon>
        <taxon>Bacilli</taxon>
        <taxon>Bacillales</taxon>
        <taxon>Bacillaceae</taxon>
        <taxon>Peribacillus</taxon>
    </lineage>
</organism>
<dbReference type="Proteomes" id="UP000626697">
    <property type="component" value="Unassembled WGS sequence"/>
</dbReference>
<protein>
    <recommendedName>
        <fullName evidence="2">CAAX prenyl protease 2/Lysostaphin resistance protein A-like domain-containing protein</fullName>
    </recommendedName>
</protein>
<keyword evidence="4" id="KW-1185">Reference proteome</keyword>
<accession>A0ABR6CNF5</accession>
<feature type="transmembrane region" description="Helical" evidence="1">
    <location>
        <begin position="184"/>
        <end position="204"/>
    </location>
</feature>
<sequence>MEISLVGGIHIKHYLFDLPGKNGWKRYLLSSLIILVSLIAGSLLYGILSVVTGLLNEDGIVFDNTSGEFVGMDPTLDLLFMNLTYVIWMLGIWLSIRFVHKRKLKTLITANDRINWKQIFGSFTIYFGLMMLLELVYLLIFPEHFAWNEFELGKFLFLFFVVLLLTPIQTTVEELIFRGFLLQWIGKIVINPIVLGVIMAIVFGSLHFFNPEMERSAIWVGLDYLLVGFMLTFLAVKMGSSELSIGAHAANNMFLFWFIGDPQSVGGSVPSLTTVVHNEPAISLVLDGLLFLVFYIIVVKRFKPNAI</sequence>
<evidence type="ECO:0000313" key="4">
    <source>
        <dbReference type="Proteomes" id="UP000626697"/>
    </source>
</evidence>
<feature type="transmembrane region" description="Helical" evidence="1">
    <location>
        <begin position="280"/>
        <end position="299"/>
    </location>
</feature>
<feature type="transmembrane region" description="Helical" evidence="1">
    <location>
        <begin position="152"/>
        <end position="172"/>
    </location>
</feature>
<feature type="transmembrane region" description="Helical" evidence="1">
    <location>
        <begin position="78"/>
        <end position="99"/>
    </location>
</feature>
<keyword evidence="1" id="KW-1133">Transmembrane helix</keyword>
<feature type="transmembrane region" description="Helical" evidence="1">
    <location>
        <begin position="27"/>
        <end position="48"/>
    </location>
</feature>
<name>A0ABR6CNF5_9BACI</name>
<evidence type="ECO:0000313" key="3">
    <source>
        <dbReference type="EMBL" id="MBA9026539.1"/>
    </source>
</evidence>
<comment type="caution">
    <text evidence="3">The sequence shown here is derived from an EMBL/GenBank/DDBJ whole genome shotgun (WGS) entry which is preliminary data.</text>
</comment>
<feature type="transmembrane region" description="Helical" evidence="1">
    <location>
        <begin position="119"/>
        <end position="140"/>
    </location>
</feature>
<dbReference type="PANTHER" id="PTHR39430">
    <property type="entry name" value="MEMBRANE-ASSOCIATED PROTEASE-RELATED"/>
    <property type="match status" value="1"/>
</dbReference>
<dbReference type="PANTHER" id="PTHR39430:SF1">
    <property type="entry name" value="PROTEASE"/>
    <property type="match status" value="1"/>
</dbReference>
<reference evidence="3 4" key="1">
    <citation type="submission" date="2020-08" db="EMBL/GenBank/DDBJ databases">
        <title>Genomic Encyclopedia of Type Strains, Phase IV (KMG-IV): sequencing the most valuable type-strain genomes for metagenomic binning, comparative biology and taxonomic classification.</title>
        <authorList>
            <person name="Goeker M."/>
        </authorList>
    </citation>
    <scope>NUCLEOTIDE SEQUENCE [LARGE SCALE GENOMIC DNA]</scope>
    <source>
        <strain evidence="3 4">DSM 105481</strain>
    </source>
</reference>
<dbReference type="RefSeq" id="WP_182502356.1">
    <property type="nucleotide sequence ID" value="NZ_JACJHX010000004.1"/>
</dbReference>
<evidence type="ECO:0000256" key="1">
    <source>
        <dbReference type="SAM" id="Phobius"/>
    </source>
</evidence>
<dbReference type="InterPro" id="IPR003675">
    <property type="entry name" value="Rce1/LyrA-like_dom"/>
</dbReference>
<evidence type="ECO:0000259" key="2">
    <source>
        <dbReference type="Pfam" id="PF02517"/>
    </source>
</evidence>